<evidence type="ECO:0000256" key="1">
    <source>
        <dbReference type="SAM" id="MobiDB-lite"/>
    </source>
</evidence>
<feature type="transmembrane region" description="Helical" evidence="2">
    <location>
        <begin position="46"/>
        <end position="65"/>
    </location>
</feature>
<keyword evidence="2" id="KW-1133">Transmembrane helix</keyword>
<organism evidence="3 4">
    <name type="scientific">Xylanimonas protaetiae</name>
    <dbReference type="NCBI Taxonomy" id="2509457"/>
    <lineage>
        <taxon>Bacteria</taxon>
        <taxon>Bacillati</taxon>
        <taxon>Actinomycetota</taxon>
        <taxon>Actinomycetes</taxon>
        <taxon>Micrococcales</taxon>
        <taxon>Promicromonosporaceae</taxon>
        <taxon>Xylanimonas</taxon>
    </lineage>
</organism>
<keyword evidence="4" id="KW-1185">Reference proteome</keyword>
<dbReference type="AlphaFoldDB" id="A0A4P6F6D9"/>
<evidence type="ECO:0000256" key="2">
    <source>
        <dbReference type="SAM" id="Phobius"/>
    </source>
</evidence>
<protein>
    <submittedName>
        <fullName evidence="3">Uncharacterized protein</fullName>
    </submittedName>
</protein>
<keyword evidence="2" id="KW-0812">Transmembrane</keyword>
<accession>A0A4P6F6D9</accession>
<dbReference type="RefSeq" id="WP_129187323.1">
    <property type="nucleotide sequence ID" value="NZ_CP035493.1"/>
</dbReference>
<feature type="transmembrane region" description="Helical" evidence="2">
    <location>
        <begin position="85"/>
        <end position="103"/>
    </location>
</feature>
<dbReference type="EMBL" id="CP035493">
    <property type="protein sequence ID" value="QAY69879.1"/>
    <property type="molecule type" value="Genomic_DNA"/>
</dbReference>
<dbReference type="KEGG" id="xya:ET471_07390"/>
<proteinExistence type="predicted"/>
<dbReference type="Proteomes" id="UP000292118">
    <property type="component" value="Chromosome"/>
</dbReference>
<feature type="region of interest" description="Disordered" evidence="1">
    <location>
        <begin position="196"/>
        <end position="218"/>
    </location>
</feature>
<evidence type="ECO:0000313" key="3">
    <source>
        <dbReference type="EMBL" id="QAY69879.1"/>
    </source>
</evidence>
<sequence length="218" mass="23846">MTGGAAGSKDRAYCVDALDALRRLEANRYRRNEAARELERQARRRWTAWSFGVALVLPVLVWAYFLASEAGFAHLHQFPARTAGVLVASVFLLVVGWVAAAGLGSTRLFAGVRDQAARGPRGLHAREVAAADAAARRILAEPTLSEGRIPDRYLSPRMVSMLLRFFDAGQATFLESAVYMLDAELRGSAHYRNLVPAETTASRERERLAGHPTEGGQP</sequence>
<gene>
    <name evidence="3" type="ORF">ET471_07390</name>
</gene>
<reference evidence="3 4" key="1">
    <citation type="submission" date="2019-01" db="EMBL/GenBank/DDBJ databases">
        <title>Genome sequencing of strain FW10M-9.</title>
        <authorList>
            <person name="Heo J."/>
            <person name="Kim S.-J."/>
            <person name="Kim J.-S."/>
            <person name="Hong S.-B."/>
            <person name="Kwon S.-W."/>
        </authorList>
    </citation>
    <scope>NUCLEOTIDE SEQUENCE [LARGE SCALE GENOMIC DNA]</scope>
    <source>
        <strain evidence="3 4">FW10M-9</strain>
    </source>
</reference>
<dbReference type="OrthoDB" id="2243091at2"/>
<keyword evidence="2" id="KW-0472">Membrane</keyword>
<evidence type="ECO:0000313" key="4">
    <source>
        <dbReference type="Proteomes" id="UP000292118"/>
    </source>
</evidence>
<name>A0A4P6F6D9_9MICO</name>